<name>A0A1A9UVA1_GLOAU</name>
<evidence type="ECO:0000313" key="3">
    <source>
        <dbReference type="Proteomes" id="UP000078200"/>
    </source>
</evidence>
<organism evidence="2 3">
    <name type="scientific">Glossina austeni</name>
    <name type="common">Savannah tsetse fly</name>
    <dbReference type="NCBI Taxonomy" id="7395"/>
    <lineage>
        <taxon>Eukaryota</taxon>
        <taxon>Metazoa</taxon>
        <taxon>Ecdysozoa</taxon>
        <taxon>Arthropoda</taxon>
        <taxon>Hexapoda</taxon>
        <taxon>Insecta</taxon>
        <taxon>Pterygota</taxon>
        <taxon>Neoptera</taxon>
        <taxon>Endopterygota</taxon>
        <taxon>Diptera</taxon>
        <taxon>Brachycera</taxon>
        <taxon>Muscomorpha</taxon>
        <taxon>Hippoboscoidea</taxon>
        <taxon>Glossinidae</taxon>
        <taxon>Glossina</taxon>
    </lineage>
</organism>
<feature type="region of interest" description="Disordered" evidence="1">
    <location>
        <begin position="75"/>
        <end position="112"/>
    </location>
</feature>
<dbReference type="AlphaFoldDB" id="A0A1A9UVA1"/>
<dbReference type="Proteomes" id="UP000078200">
    <property type="component" value="Unassembled WGS sequence"/>
</dbReference>
<accession>A0A1A9UVA1</accession>
<proteinExistence type="predicted"/>
<dbReference type="EnsemblMetazoa" id="GAUT016802-RA">
    <property type="protein sequence ID" value="GAUT016802-PA"/>
    <property type="gene ID" value="GAUT016802"/>
</dbReference>
<feature type="compositionally biased region" description="Polar residues" evidence="1">
    <location>
        <begin position="93"/>
        <end position="112"/>
    </location>
</feature>
<protein>
    <submittedName>
        <fullName evidence="2">Uncharacterized protein</fullName>
    </submittedName>
</protein>
<dbReference type="VEuPathDB" id="VectorBase:GAUT016802"/>
<reference evidence="2" key="1">
    <citation type="submission" date="2020-05" db="UniProtKB">
        <authorList>
            <consortium name="EnsemblMetazoa"/>
        </authorList>
    </citation>
    <scope>IDENTIFICATION</scope>
    <source>
        <strain evidence="2">TTRI</strain>
    </source>
</reference>
<evidence type="ECO:0000256" key="1">
    <source>
        <dbReference type="SAM" id="MobiDB-lite"/>
    </source>
</evidence>
<evidence type="ECO:0000313" key="2">
    <source>
        <dbReference type="EnsemblMetazoa" id="GAUT016802-PA"/>
    </source>
</evidence>
<keyword evidence="3" id="KW-1185">Reference proteome</keyword>
<sequence length="112" mass="12764">MNGMLVIIYDDSTQRYKQSEARGKGYEGAYKNKNKKENQSSNFNLYREYFAVLNWLITCQLVSLYDMLIEKTAKDDNSCNPLFNKEQEKPYKAQQSCDLNPTIASNGSAGLG</sequence>